<comment type="caution">
    <text evidence="1">The sequence shown here is derived from an EMBL/GenBank/DDBJ whole genome shotgun (WGS) entry which is preliminary data.</text>
</comment>
<dbReference type="EMBL" id="CAKMRJ010005745">
    <property type="protein sequence ID" value="CAH1453001.1"/>
    <property type="molecule type" value="Genomic_DNA"/>
</dbReference>
<sequence length="101" mass="11180">MKLGLTRNEEHAALGVSDPIDTVAMIVASEEEPTEGAMTPSPTILQQSTYPSQNKSQLGLSFSVSIMRGTRTIRTLPPRRRSHHPAPLFHIDPTEYTLVLR</sequence>
<reference evidence="1 2" key="1">
    <citation type="submission" date="2022-01" db="EMBL/GenBank/DDBJ databases">
        <authorList>
            <person name="Xiong W."/>
            <person name="Schranz E."/>
        </authorList>
    </citation>
    <scope>NUCLEOTIDE SEQUENCE [LARGE SCALE GENOMIC DNA]</scope>
</reference>
<dbReference type="AlphaFoldDB" id="A0AAU9PRX8"/>
<accession>A0AAU9PRX8</accession>
<name>A0AAU9PRX8_9ASTR</name>
<dbReference type="Proteomes" id="UP001157418">
    <property type="component" value="Unassembled WGS sequence"/>
</dbReference>
<protein>
    <submittedName>
        <fullName evidence="1">Uncharacterized protein</fullName>
    </submittedName>
</protein>
<organism evidence="1 2">
    <name type="scientific">Lactuca virosa</name>
    <dbReference type="NCBI Taxonomy" id="75947"/>
    <lineage>
        <taxon>Eukaryota</taxon>
        <taxon>Viridiplantae</taxon>
        <taxon>Streptophyta</taxon>
        <taxon>Embryophyta</taxon>
        <taxon>Tracheophyta</taxon>
        <taxon>Spermatophyta</taxon>
        <taxon>Magnoliopsida</taxon>
        <taxon>eudicotyledons</taxon>
        <taxon>Gunneridae</taxon>
        <taxon>Pentapetalae</taxon>
        <taxon>asterids</taxon>
        <taxon>campanulids</taxon>
        <taxon>Asterales</taxon>
        <taxon>Asteraceae</taxon>
        <taxon>Cichorioideae</taxon>
        <taxon>Cichorieae</taxon>
        <taxon>Lactucinae</taxon>
        <taxon>Lactuca</taxon>
    </lineage>
</organism>
<proteinExistence type="predicted"/>
<evidence type="ECO:0000313" key="1">
    <source>
        <dbReference type="EMBL" id="CAH1453001.1"/>
    </source>
</evidence>
<evidence type="ECO:0000313" key="2">
    <source>
        <dbReference type="Proteomes" id="UP001157418"/>
    </source>
</evidence>
<gene>
    <name evidence="1" type="ORF">LVIROSA_LOCUS38280</name>
</gene>
<keyword evidence="2" id="KW-1185">Reference proteome</keyword>